<dbReference type="InterPro" id="IPR004638">
    <property type="entry name" value="EmrB-like"/>
</dbReference>
<dbReference type="Gene3D" id="1.20.1250.20">
    <property type="entry name" value="MFS general substrate transporter like domains"/>
    <property type="match status" value="1"/>
</dbReference>
<keyword evidence="10" id="KW-1185">Reference proteome</keyword>
<protein>
    <submittedName>
        <fullName evidence="9">EmrB/QacA subfamily drug resistance transporter</fullName>
    </submittedName>
</protein>
<evidence type="ECO:0000256" key="5">
    <source>
        <dbReference type="ARBA" id="ARBA00022989"/>
    </source>
</evidence>
<keyword evidence="5 7" id="KW-1133">Transmembrane helix</keyword>
<evidence type="ECO:0000313" key="10">
    <source>
        <dbReference type="Proteomes" id="UP000254869"/>
    </source>
</evidence>
<feature type="transmembrane region" description="Helical" evidence="7">
    <location>
        <begin position="133"/>
        <end position="156"/>
    </location>
</feature>
<evidence type="ECO:0000256" key="1">
    <source>
        <dbReference type="ARBA" id="ARBA00004651"/>
    </source>
</evidence>
<dbReference type="RefSeq" id="WP_245997884.1">
    <property type="nucleotide sequence ID" value="NZ_QQBC01000006.1"/>
</dbReference>
<organism evidence="9 10">
    <name type="scientific">Nocardia pseudobrasiliensis</name>
    <dbReference type="NCBI Taxonomy" id="45979"/>
    <lineage>
        <taxon>Bacteria</taxon>
        <taxon>Bacillati</taxon>
        <taxon>Actinomycetota</taxon>
        <taxon>Actinomycetes</taxon>
        <taxon>Mycobacteriales</taxon>
        <taxon>Nocardiaceae</taxon>
        <taxon>Nocardia</taxon>
    </lineage>
</organism>
<dbReference type="GO" id="GO:0022857">
    <property type="term" value="F:transmembrane transporter activity"/>
    <property type="evidence" value="ECO:0007669"/>
    <property type="project" value="InterPro"/>
</dbReference>
<evidence type="ECO:0000256" key="7">
    <source>
        <dbReference type="SAM" id="Phobius"/>
    </source>
</evidence>
<dbReference type="InterPro" id="IPR036259">
    <property type="entry name" value="MFS_trans_sf"/>
</dbReference>
<feature type="transmembrane region" description="Helical" evidence="7">
    <location>
        <begin position="45"/>
        <end position="63"/>
    </location>
</feature>
<evidence type="ECO:0000256" key="4">
    <source>
        <dbReference type="ARBA" id="ARBA00022692"/>
    </source>
</evidence>
<dbReference type="NCBIfam" id="TIGR00711">
    <property type="entry name" value="efflux_EmrB"/>
    <property type="match status" value="1"/>
</dbReference>
<dbReference type="PANTHER" id="PTHR42718">
    <property type="entry name" value="MAJOR FACILITATOR SUPERFAMILY MULTIDRUG TRANSPORTER MFSC"/>
    <property type="match status" value="1"/>
</dbReference>
<feature type="transmembrane region" description="Helical" evidence="7">
    <location>
        <begin position="75"/>
        <end position="94"/>
    </location>
</feature>
<feature type="transmembrane region" description="Helical" evidence="7">
    <location>
        <begin position="435"/>
        <end position="456"/>
    </location>
</feature>
<dbReference type="InterPro" id="IPR011701">
    <property type="entry name" value="MFS"/>
</dbReference>
<dbReference type="SUPFAM" id="SSF103473">
    <property type="entry name" value="MFS general substrate transporter"/>
    <property type="match status" value="1"/>
</dbReference>
<feature type="transmembrane region" description="Helical" evidence="7">
    <location>
        <begin position="300"/>
        <end position="318"/>
    </location>
</feature>
<dbReference type="Pfam" id="PF07690">
    <property type="entry name" value="MFS_1"/>
    <property type="match status" value="1"/>
</dbReference>
<sequence length="479" mass="48609">MATPRGKLTLALLCTGAFVDFADISIVNVAVPSIQRELHLSVSTVQWLITGYLLTYGGLMLLGGRFADLLGRRRILMAGSVIIAVSAIVAGMANTGGLLIGARFAQGVGAALMLPAALSILTTSFPEGRDRNLAMGAWGGVAGLGAASGVILSGLLTEGPGWRWVFFINVPICVLVLVGALVLIPGDRGKRIGGGFDLLGTALATGGIMLLVYGLAEAPDQGWGSLRTIGELGGAVVLLIAFVVNERVVANPVMPLSVFRIRGLAAANLTQLLSSAGGMPMFFFLAIYTQSVLGYSQLEAGFVFLPFSITIMITAGIFSKLVTRIGARAVTVAGALVVGLGMVMMSRISVDGSYLHDLLPGLLVAAVGSGAVFVANTTAANAGVPEDRAGLAAALLNTFQQIGVALGTAVLTALATSRTNSQLAHGSNPVEALNSGLGLALLVGGVIAAISAVTALRTINARDTSAVPGGGAPVEHSAA</sequence>
<dbReference type="PROSITE" id="PS50850">
    <property type="entry name" value="MFS"/>
    <property type="match status" value="1"/>
</dbReference>
<feature type="transmembrane region" description="Helical" evidence="7">
    <location>
        <begin position="265"/>
        <end position="288"/>
    </location>
</feature>
<feature type="domain" description="Major facilitator superfamily (MFS) profile" evidence="8">
    <location>
        <begin position="9"/>
        <end position="463"/>
    </location>
</feature>
<dbReference type="PROSITE" id="PS00216">
    <property type="entry name" value="SUGAR_TRANSPORT_1"/>
    <property type="match status" value="1"/>
</dbReference>
<comment type="caution">
    <text evidence="9">The sequence shown here is derived from an EMBL/GenBank/DDBJ whole genome shotgun (WGS) entry which is preliminary data.</text>
</comment>
<accession>A0A370I742</accession>
<feature type="transmembrane region" description="Helical" evidence="7">
    <location>
        <begin position="222"/>
        <end position="244"/>
    </location>
</feature>
<dbReference type="AlphaFoldDB" id="A0A370I742"/>
<feature type="transmembrane region" description="Helical" evidence="7">
    <location>
        <begin position="358"/>
        <end position="379"/>
    </location>
</feature>
<reference evidence="9 10" key="1">
    <citation type="submission" date="2018-07" db="EMBL/GenBank/DDBJ databases">
        <title>Genomic Encyclopedia of Type Strains, Phase IV (KMG-IV): sequencing the most valuable type-strain genomes for metagenomic binning, comparative biology and taxonomic classification.</title>
        <authorList>
            <person name="Goeker M."/>
        </authorList>
    </citation>
    <scope>NUCLEOTIDE SEQUENCE [LARGE SCALE GENOMIC DNA]</scope>
    <source>
        <strain evidence="9 10">DSM 44290</strain>
    </source>
</reference>
<dbReference type="Proteomes" id="UP000254869">
    <property type="component" value="Unassembled WGS sequence"/>
</dbReference>
<proteinExistence type="predicted"/>
<keyword evidence="4 7" id="KW-0812">Transmembrane</keyword>
<name>A0A370I742_9NOCA</name>
<feature type="transmembrane region" description="Helical" evidence="7">
    <location>
        <begin position="196"/>
        <end position="216"/>
    </location>
</feature>
<keyword evidence="6 7" id="KW-0472">Membrane</keyword>
<feature type="transmembrane region" description="Helical" evidence="7">
    <location>
        <begin position="162"/>
        <end position="184"/>
    </location>
</feature>
<dbReference type="GO" id="GO:0005886">
    <property type="term" value="C:plasma membrane"/>
    <property type="evidence" value="ECO:0007669"/>
    <property type="project" value="UniProtKB-SubCell"/>
</dbReference>
<evidence type="ECO:0000256" key="6">
    <source>
        <dbReference type="ARBA" id="ARBA00023136"/>
    </source>
</evidence>
<dbReference type="Gene3D" id="1.20.1720.10">
    <property type="entry name" value="Multidrug resistance protein D"/>
    <property type="match status" value="1"/>
</dbReference>
<dbReference type="InterPro" id="IPR020846">
    <property type="entry name" value="MFS_dom"/>
</dbReference>
<evidence type="ECO:0000313" key="9">
    <source>
        <dbReference type="EMBL" id="RDI65144.1"/>
    </source>
</evidence>
<gene>
    <name evidence="9" type="ORF">DFR76_10612</name>
</gene>
<evidence type="ECO:0000259" key="8">
    <source>
        <dbReference type="PROSITE" id="PS50850"/>
    </source>
</evidence>
<dbReference type="InterPro" id="IPR005829">
    <property type="entry name" value="Sugar_transporter_CS"/>
</dbReference>
<evidence type="ECO:0000256" key="2">
    <source>
        <dbReference type="ARBA" id="ARBA00022448"/>
    </source>
</evidence>
<feature type="transmembrane region" description="Helical" evidence="7">
    <location>
        <begin position="100"/>
        <end position="121"/>
    </location>
</feature>
<feature type="transmembrane region" description="Helical" evidence="7">
    <location>
        <begin position="325"/>
        <end position="346"/>
    </location>
</feature>
<evidence type="ECO:0000256" key="3">
    <source>
        <dbReference type="ARBA" id="ARBA00022475"/>
    </source>
</evidence>
<comment type="subcellular location">
    <subcellularLocation>
        <location evidence="1">Cell membrane</location>
        <topology evidence="1">Multi-pass membrane protein</topology>
    </subcellularLocation>
</comment>
<dbReference type="EMBL" id="QQBC01000006">
    <property type="protein sequence ID" value="RDI65144.1"/>
    <property type="molecule type" value="Genomic_DNA"/>
</dbReference>
<keyword evidence="3" id="KW-1003">Cell membrane</keyword>
<dbReference type="CDD" id="cd17321">
    <property type="entry name" value="MFS_MMR_MDR_like"/>
    <property type="match status" value="1"/>
</dbReference>
<dbReference type="STRING" id="1210086.GCA_001613105_03355"/>
<keyword evidence="2" id="KW-0813">Transport</keyword>
<feature type="transmembrane region" description="Helical" evidence="7">
    <location>
        <begin position="391"/>
        <end position="415"/>
    </location>
</feature>
<dbReference type="PANTHER" id="PTHR42718:SF46">
    <property type="entry name" value="BLR6921 PROTEIN"/>
    <property type="match status" value="1"/>
</dbReference>